<comment type="similarity">
    <text evidence="2 10 11">Belongs to the GrpE family.</text>
</comment>
<proteinExistence type="inferred from homology"/>
<evidence type="ECO:0000256" key="5">
    <source>
        <dbReference type="ARBA" id="ARBA00023016"/>
    </source>
</evidence>
<protein>
    <recommendedName>
        <fullName evidence="8 10">Protein GrpE</fullName>
    </recommendedName>
    <alternativeName>
        <fullName evidence="9 10">HSP-70 cofactor</fullName>
    </alternativeName>
</protein>
<dbReference type="GO" id="GO:0051087">
    <property type="term" value="F:protein-folding chaperone binding"/>
    <property type="evidence" value="ECO:0007669"/>
    <property type="project" value="InterPro"/>
</dbReference>
<evidence type="ECO:0000256" key="10">
    <source>
        <dbReference type="HAMAP-Rule" id="MF_01151"/>
    </source>
</evidence>
<evidence type="ECO:0000313" key="15">
    <source>
        <dbReference type="EMBL" id="VFK47025.1"/>
    </source>
</evidence>
<keyword evidence="12" id="KW-0175">Coiled coil</keyword>
<accession>A0A450YJC8</accession>
<dbReference type="CDD" id="cd00446">
    <property type="entry name" value="GrpE"/>
    <property type="match status" value="1"/>
</dbReference>
<gene>
    <name evidence="10" type="primary">grpE</name>
    <name evidence="15" type="ORF">BECKSD772E_GA0070983_10866</name>
    <name evidence="14" type="ORF">BECKSD772F_GA0070984_10976</name>
</gene>
<dbReference type="Gene3D" id="2.30.22.10">
    <property type="entry name" value="Head domain of nucleotide exchange factor GrpE"/>
    <property type="match status" value="1"/>
</dbReference>
<comment type="subunit">
    <text evidence="3 10">Homodimer.</text>
</comment>
<keyword evidence="6 10" id="KW-0143">Chaperone</keyword>
<dbReference type="PANTHER" id="PTHR21237">
    <property type="entry name" value="GRPE PROTEIN"/>
    <property type="match status" value="1"/>
</dbReference>
<dbReference type="Pfam" id="PF01025">
    <property type="entry name" value="GrpE"/>
    <property type="match status" value="1"/>
</dbReference>
<evidence type="ECO:0000256" key="1">
    <source>
        <dbReference type="ARBA" id="ARBA00004496"/>
    </source>
</evidence>
<dbReference type="PRINTS" id="PR00773">
    <property type="entry name" value="GRPEPROTEIN"/>
</dbReference>
<dbReference type="AlphaFoldDB" id="A0A450YJC8"/>
<comment type="function">
    <text evidence="7 10">Participates actively in the response to hyperosmotic and heat shock by preventing the aggregation of stress-denatured proteins, in association with DnaK and GrpE. It is the nucleotide exchange factor for DnaK and may function as a thermosensor. Unfolded proteins bind initially to DnaJ; upon interaction with the DnaJ-bound protein, DnaK hydrolyzes its bound ATP, resulting in the formation of a stable complex. GrpE releases ADP from DnaK; ATP binding to DnaK triggers the release of the substrate protein, thus completing the reaction cycle. Several rounds of ATP-dependent interactions between DnaJ, DnaK and GrpE are required for fully efficient folding.</text>
</comment>
<dbReference type="GO" id="GO:0051082">
    <property type="term" value="F:unfolded protein binding"/>
    <property type="evidence" value="ECO:0007669"/>
    <property type="project" value="TreeGrafter"/>
</dbReference>
<keyword evidence="5 10" id="KW-0346">Stress response</keyword>
<dbReference type="GO" id="GO:0000774">
    <property type="term" value="F:adenyl-nucleotide exchange factor activity"/>
    <property type="evidence" value="ECO:0007669"/>
    <property type="project" value="InterPro"/>
</dbReference>
<dbReference type="NCBIfam" id="NF010738">
    <property type="entry name" value="PRK14140.1"/>
    <property type="match status" value="1"/>
</dbReference>
<sequence>MASDQHIPQEPRDQEIDVEKVPFPDEFSSENSSEENPMANEFGKDETLWDAAPEITIDARDKVEDSTASASPVDDTGHDNSAFDDLMSQFMEAKQQVEEQRDNALRLQAEMENLRRRSAREVENAHKYGLDRFVSELLPVKDSLELGVAAATTDENVNVNTMREGMELTLKMLGNAMEKFGVEEVSPSQGERFDPERHQAMSVQEDKEKESGTISMVMQKGYLLNGRLARPAMVIVVK</sequence>
<evidence type="ECO:0000256" key="6">
    <source>
        <dbReference type="ARBA" id="ARBA00023186"/>
    </source>
</evidence>
<keyword evidence="4 10" id="KW-0963">Cytoplasm</keyword>
<evidence type="ECO:0000256" key="4">
    <source>
        <dbReference type="ARBA" id="ARBA00022490"/>
    </source>
</evidence>
<evidence type="ECO:0000256" key="11">
    <source>
        <dbReference type="RuleBase" id="RU004478"/>
    </source>
</evidence>
<name>A0A450YJC8_9GAMM</name>
<dbReference type="SUPFAM" id="SSF51064">
    <property type="entry name" value="Head domain of nucleotide exchange factor GrpE"/>
    <property type="match status" value="1"/>
</dbReference>
<comment type="subcellular location">
    <subcellularLocation>
        <location evidence="1 10">Cytoplasm</location>
    </subcellularLocation>
</comment>
<dbReference type="SUPFAM" id="SSF58014">
    <property type="entry name" value="Coiled-coil domain of nucleotide exchange factor GrpE"/>
    <property type="match status" value="1"/>
</dbReference>
<evidence type="ECO:0000256" key="8">
    <source>
        <dbReference type="ARBA" id="ARBA00072274"/>
    </source>
</evidence>
<evidence type="ECO:0000256" key="13">
    <source>
        <dbReference type="SAM" id="MobiDB-lite"/>
    </source>
</evidence>
<dbReference type="InterPro" id="IPR009012">
    <property type="entry name" value="GrpE_head"/>
</dbReference>
<dbReference type="GO" id="GO:0005829">
    <property type="term" value="C:cytosol"/>
    <property type="evidence" value="ECO:0007669"/>
    <property type="project" value="TreeGrafter"/>
</dbReference>
<dbReference type="NCBIfam" id="NF010748">
    <property type="entry name" value="PRK14150.1"/>
    <property type="match status" value="1"/>
</dbReference>
<evidence type="ECO:0000256" key="12">
    <source>
        <dbReference type="SAM" id="Coils"/>
    </source>
</evidence>
<dbReference type="GO" id="GO:0042803">
    <property type="term" value="F:protein homodimerization activity"/>
    <property type="evidence" value="ECO:0007669"/>
    <property type="project" value="InterPro"/>
</dbReference>
<dbReference type="InterPro" id="IPR013805">
    <property type="entry name" value="GrpE_CC"/>
</dbReference>
<feature type="compositionally biased region" description="Basic and acidic residues" evidence="13">
    <location>
        <begin position="7"/>
        <end position="23"/>
    </location>
</feature>
<evidence type="ECO:0000256" key="9">
    <source>
        <dbReference type="ARBA" id="ARBA00076414"/>
    </source>
</evidence>
<dbReference type="NCBIfam" id="NF010737">
    <property type="entry name" value="PRK14139.1"/>
    <property type="match status" value="1"/>
</dbReference>
<dbReference type="GO" id="GO:0006457">
    <property type="term" value="P:protein folding"/>
    <property type="evidence" value="ECO:0007669"/>
    <property type="project" value="InterPro"/>
</dbReference>
<evidence type="ECO:0000313" key="14">
    <source>
        <dbReference type="EMBL" id="VFK41634.1"/>
    </source>
</evidence>
<evidence type="ECO:0000256" key="2">
    <source>
        <dbReference type="ARBA" id="ARBA00009054"/>
    </source>
</evidence>
<dbReference type="FunFam" id="2.30.22.10:FF:000001">
    <property type="entry name" value="Protein GrpE"/>
    <property type="match status" value="1"/>
</dbReference>
<dbReference type="PANTHER" id="PTHR21237:SF23">
    <property type="entry name" value="GRPE PROTEIN HOMOLOG, MITOCHONDRIAL"/>
    <property type="match status" value="1"/>
</dbReference>
<feature type="coiled-coil region" evidence="12">
    <location>
        <begin position="83"/>
        <end position="124"/>
    </location>
</feature>
<reference evidence="14" key="1">
    <citation type="submission" date="2019-02" db="EMBL/GenBank/DDBJ databases">
        <authorList>
            <person name="Gruber-Vodicka R. H."/>
            <person name="Seah K. B. B."/>
        </authorList>
    </citation>
    <scope>NUCLEOTIDE SEQUENCE</scope>
    <source>
        <strain evidence="15">BECK_S1320</strain>
        <strain evidence="14">BECK_S1321</strain>
    </source>
</reference>
<dbReference type="Gene3D" id="3.90.20.20">
    <property type="match status" value="1"/>
</dbReference>
<dbReference type="InterPro" id="IPR000740">
    <property type="entry name" value="GrpE"/>
</dbReference>
<dbReference type="EMBL" id="CAADFR010000097">
    <property type="protein sequence ID" value="VFK41634.1"/>
    <property type="molecule type" value="Genomic_DNA"/>
</dbReference>
<dbReference type="HAMAP" id="MF_01151">
    <property type="entry name" value="GrpE"/>
    <property type="match status" value="1"/>
</dbReference>
<feature type="region of interest" description="Disordered" evidence="13">
    <location>
        <begin position="1"/>
        <end position="82"/>
    </location>
</feature>
<organism evidence="14">
    <name type="scientific">Candidatus Kentrum sp. SD</name>
    <dbReference type="NCBI Taxonomy" id="2126332"/>
    <lineage>
        <taxon>Bacteria</taxon>
        <taxon>Pseudomonadati</taxon>
        <taxon>Pseudomonadota</taxon>
        <taxon>Gammaproteobacteria</taxon>
        <taxon>Candidatus Kentrum</taxon>
    </lineage>
</organism>
<evidence type="ECO:0000256" key="7">
    <source>
        <dbReference type="ARBA" id="ARBA00053401"/>
    </source>
</evidence>
<evidence type="ECO:0000256" key="3">
    <source>
        <dbReference type="ARBA" id="ARBA00011738"/>
    </source>
</evidence>
<dbReference type="EMBL" id="CAADFU010000086">
    <property type="protein sequence ID" value="VFK47025.1"/>
    <property type="molecule type" value="Genomic_DNA"/>
</dbReference>